<reference evidence="5" key="1">
    <citation type="journal article" date="2019" name="Int. J. Syst. Evol. Microbiol.">
        <title>The Global Catalogue of Microorganisms (GCM) 10K type strain sequencing project: providing services to taxonomists for standard genome sequencing and annotation.</title>
        <authorList>
            <consortium name="The Broad Institute Genomics Platform"/>
            <consortium name="The Broad Institute Genome Sequencing Center for Infectious Disease"/>
            <person name="Wu L."/>
            <person name="Ma J."/>
        </authorList>
    </citation>
    <scope>NUCLEOTIDE SEQUENCE [LARGE SCALE GENOMIC DNA]</scope>
    <source>
        <strain evidence="5">NBRC 101365</strain>
    </source>
</reference>
<proteinExistence type="predicted"/>
<evidence type="ECO:0000256" key="1">
    <source>
        <dbReference type="ARBA" id="ARBA00022679"/>
    </source>
</evidence>
<dbReference type="Gene3D" id="3.40.630.30">
    <property type="match status" value="1"/>
</dbReference>
<dbReference type="RefSeq" id="WP_284310753.1">
    <property type="nucleotide sequence ID" value="NZ_BSPC01000007.1"/>
</dbReference>
<keyword evidence="5" id="KW-1185">Reference proteome</keyword>
<evidence type="ECO:0000259" key="3">
    <source>
        <dbReference type="PROSITE" id="PS51186"/>
    </source>
</evidence>
<dbReference type="InterPro" id="IPR016181">
    <property type="entry name" value="Acyl_CoA_acyltransferase"/>
</dbReference>
<sequence length="123" mass="13298">MAQLGYEAPADLITRKIELLQASSDDAVFVAVLDTAIAGCLSAHAFELFHAEGRFGRITSLVADEDVRGAGVGRALVERALVFFREAGCIRAEVTSGDHRAGAHAFYKSVGFKEDNRRFIQAL</sequence>
<dbReference type="PANTHER" id="PTHR43877">
    <property type="entry name" value="AMINOALKYLPHOSPHONATE N-ACETYLTRANSFERASE-RELATED-RELATED"/>
    <property type="match status" value="1"/>
</dbReference>
<feature type="domain" description="N-acetyltransferase" evidence="3">
    <location>
        <begin position="1"/>
        <end position="123"/>
    </location>
</feature>
<keyword evidence="2" id="KW-0012">Acyltransferase</keyword>
<dbReference type="SUPFAM" id="SSF55729">
    <property type="entry name" value="Acyl-CoA N-acyltransferases (Nat)"/>
    <property type="match status" value="1"/>
</dbReference>
<evidence type="ECO:0000313" key="4">
    <source>
        <dbReference type="EMBL" id="GLS17920.1"/>
    </source>
</evidence>
<dbReference type="Pfam" id="PF00583">
    <property type="entry name" value="Acetyltransf_1"/>
    <property type="match status" value="1"/>
</dbReference>
<dbReference type="CDD" id="cd04301">
    <property type="entry name" value="NAT_SF"/>
    <property type="match status" value="1"/>
</dbReference>
<dbReference type="PROSITE" id="PS51186">
    <property type="entry name" value="GNAT"/>
    <property type="match status" value="1"/>
</dbReference>
<protein>
    <submittedName>
        <fullName evidence="4">N-acetyltransferase</fullName>
    </submittedName>
</protein>
<evidence type="ECO:0000313" key="5">
    <source>
        <dbReference type="Proteomes" id="UP001156882"/>
    </source>
</evidence>
<evidence type="ECO:0000256" key="2">
    <source>
        <dbReference type="ARBA" id="ARBA00023315"/>
    </source>
</evidence>
<dbReference type="EMBL" id="BSPC01000007">
    <property type="protein sequence ID" value="GLS17920.1"/>
    <property type="molecule type" value="Genomic_DNA"/>
</dbReference>
<gene>
    <name evidence="4" type="ORF">GCM10007874_09360</name>
</gene>
<organism evidence="4 5">
    <name type="scientific">Labrys miyagiensis</name>
    <dbReference type="NCBI Taxonomy" id="346912"/>
    <lineage>
        <taxon>Bacteria</taxon>
        <taxon>Pseudomonadati</taxon>
        <taxon>Pseudomonadota</taxon>
        <taxon>Alphaproteobacteria</taxon>
        <taxon>Hyphomicrobiales</taxon>
        <taxon>Xanthobacteraceae</taxon>
        <taxon>Labrys</taxon>
    </lineage>
</organism>
<dbReference type="InterPro" id="IPR050832">
    <property type="entry name" value="Bact_Acetyltransf"/>
</dbReference>
<name>A0ABQ6CGE9_9HYPH</name>
<comment type="caution">
    <text evidence="4">The sequence shown here is derived from an EMBL/GenBank/DDBJ whole genome shotgun (WGS) entry which is preliminary data.</text>
</comment>
<keyword evidence="1" id="KW-0808">Transferase</keyword>
<accession>A0ABQ6CGE9</accession>
<dbReference type="InterPro" id="IPR000182">
    <property type="entry name" value="GNAT_dom"/>
</dbReference>
<dbReference type="Proteomes" id="UP001156882">
    <property type="component" value="Unassembled WGS sequence"/>
</dbReference>